<dbReference type="GO" id="GO:0003950">
    <property type="term" value="F:NAD+ poly-ADP-ribosyltransferase activity"/>
    <property type="evidence" value="ECO:0007669"/>
    <property type="project" value="InterPro"/>
</dbReference>
<dbReference type="Pfam" id="PF00644">
    <property type="entry name" value="PARP"/>
    <property type="match status" value="1"/>
</dbReference>
<protein>
    <recommendedName>
        <fullName evidence="2">PARP catalytic domain-containing protein</fullName>
    </recommendedName>
</protein>
<comment type="similarity">
    <text evidence="1">Belongs to the ARTD/PARP family.</text>
</comment>
<dbReference type="Proteomes" id="UP001479290">
    <property type="component" value="Unassembled WGS sequence"/>
</dbReference>
<evidence type="ECO:0000313" key="4">
    <source>
        <dbReference type="Proteomes" id="UP001479290"/>
    </source>
</evidence>
<proteinExistence type="inferred from homology"/>
<dbReference type="InterPro" id="IPR012317">
    <property type="entry name" value="Poly(ADP-ribose)pol_cat_dom"/>
</dbReference>
<comment type="caution">
    <text evidence="3">The sequence shown here is derived from an EMBL/GenBank/DDBJ whole genome shotgun (WGS) entry which is preliminary data.</text>
</comment>
<dbReference type="PANTHER" id="PTHR36542">
    <property type="entry name" value="GIG2-LIKE PROTEIN DRED-RELATED"/>
    <property type="match status" value="1"/>
</dbReference>
<organism evidence="3 4">
    <name type="scientific">Culter alburnus</name>
    <name type="common">Topmouth culter</name>
    <dbReference type="NCBI Taxonomy" id="194366"/>
    <lineage>
        <taxon>Eukaryota</taxon>
        <taxon>Metazoa</taxon>
        <taxon>Chordata</taxon>
        <taxon>Craniata</taxon>
        <taxon>Vertebrata</taxon>
        <taxon>Euteleostomi</taxon>
        <taxon>Actinopterygii</taxon>
        <taxon>Neopterygii</taxon>
        <taxon>Teleostei</taxon>
        <taxon>Ostariophysi</taxon>
        <taxon>Cypriniformes</taxon>
        <taxon>Xenocyprididae</taxon>
        <taxon>Xenocypridinae</taxon>
        <taxon>Culter</taxon>
    </lineage>
</organism>
<dbReference type="SUPFAM" id="SSF56399">
    <property type="entry name" value="ADP-ribosylation"/>
    <property type="match status" value="1"/>
</dbReference>
<evidence type="ECO:0000259" key="2">
    <source>
        <dbReference type="Pfam" id="PF00644"/>
    </source>
</evidence>
<keyword evidence="4" id="KW-1185">Reference proteome</keyword>
<dbReference type="AlphaFoldDB" id="A0AAW2B176"/>
<reference evidence="3 4" key="1">
    <citation type="submission" date="2024-05" db="EMBL/GenBank/DDBJ databases">
        <title>A high-quality chromosomal-level genome assembly of Topmouth culter (Culter alburnus).</title>
        <authorList>
            <person name="Zhao H."/>
        </authorList>
    </citation>
    <scope>NUCLEOTIDE SEQUENCE [LARGE SCALE GENOMIC DNA]</scope>
    <source>
        <strain evidence="3">CATC2023</strain>
        <tissue evidence="3">Muscle</tissue>
    </source>
</reference>
<sequence length="140" mass="16116">MADNDYDNGIQRYPGRRTYIMYHGTTMANAQKIRREGFRSSSDGMLGRGVYVSRSKEKASRYPINDRGQQLAILKLSVRVGKVKKIDYQDHPLQKTWNQHGYDTAWVPANCGMVNSGLEEDCVYDPSRIRVLEILPNFRN</sequence>
<dbReference type="PANTHER" id="PTHR36542:SF2">
    <property type="entry name" value="GIG2-LIKE PROTEIN DRED-RELATED"/>
    <property type="match status" value="1"/>
</dbReference>
<evidence type="ECO:0000256" key="1">
    <source>
        <dbReference type="ARBA" id="ARBA00024347"/>
    </source>
</evidence>
<evidence type="ECO:0000313" key="3">
    <source>
        <dbReference type="EMBL" id="KAK9979108.1"/>
    </source>
</evidence>
<dbReference type="GO" id="GO:0005737">
    <property type="term" value="C:cytoplasm"/>
    <property type="evidence" value="ECO:0007669"/>
    <property type="project" value="TreeGrafter"/>
</dbReference>
<feature type="domain" description="PARP catalytic" evidence="2">
    <location>
        <begin position="18"/>
        <end position="96"/>
    </location>
</feature>
<dbReference type="EMBL" id="JAWDJR010000002">
    <property type="protein sequence ID" value="KAK9979108.1"/>
    <property type="molecule type" value="Genomic_DNA"/>
</dbReference>
<gene>
    <name evidence="3" type="ORF">ABG768_012553</name>
</gene>
<accession>A0AAW2B176</accession>
<name>A0AAW2B176_CULAL</name>
<dbReference type="Gene3D" id="3.90.175.10">
    <property type="entry name" value="Diphtheria Toxin, domain 1"/>
    <property type="match status" value="1"/>
</dbReference>